<evidence type="ECO:0000256" key="1">
    <source>
        <dbReference type="SAM" id="SignalP"/>
    </source>
</evidence>
<sequence length="300" mass="32638">MWNSTWLFFKATATFASPLFAERMSMAQGLPLHLNDCNRSTVSPIVATARTSSWGSSSVTVWRRFFRSLRSRFCSFFFTSSSVFSLKTSTRESVPWQSMAFSAGSATSEQILPLPSLMMLPNLVQVRGQLSSSSSSSLSFPSVSSGPTLLFLASASTAAPAASLSAICQTLSSLSALPVTNHESPLTSTKSQTSLRCPTSVLKQCCVARSQNLTNVSLELDTRMSLSLMKRHLVTTPLWPFSLNTPASLTTSHRMMTESLPPDARRPLSKSRLVTAALWPWKVMMASAWLMSKTLTAPSA</sequence>
<dbReference type="EMBL" id="GIFC01015907">
    <property type="protein sequence ID" value="MXU97990.1"/>
    <property type="molecule type" value="Transcribed_RNA"/>
</dbReference>
<evidence type="ECO:0000313" key="2">
    <source>
        <dbReference type="EMBL" id="MXU97990.1"/>
    </source>
</evidence>
<protein>
    <submittedName>
        <fullName evidence="2">Putative secreted protein</fullName>
    </submittedName>
</protein>
<feature type="signal peptide" evidence="1">
    <location>
        <begin position="1"/>
        <end position="21"/>
    </location>
</feature>
<proteinExistence type="predicted"/>
<organism evidence="2">
    <name type="scientific">Ixodes ricinus</name>
    <name type="common">Common tick</name>
    <name type="synonym">Acarus ricinus</name>
    <dbReference type="NCBI Taxonomy" id="34613"/>
    <lineage>
        <taxon>Eukaryota</taxon>
        <taxon>Metazoa</taxon>
        <taxon>Ecdysozoa</taxon>
        <taxon>Arthropoda</taxon>
        <taxon>Chelicerata</taxon>
        <taxon>Arachnida</taxon>
        <taxon>Acari</taxon>
        <taxon>Parasitiformes</taxon>
        <taxon>Ixodida</taxon>
        <taxon>Ixodoidea</taxon>
        <taxon>Ixodidae</taxon>
        <taxon>Ixodinae</taxon>
        <taxon>Ixodes</taxon>
    </lineage>
</organism>
<feature type="chain" id="PRO_5025447494" evidence="1">
    <location>
        <begin position="22"/>
        <end position="300"/>
    </location>
</feature>
<reference evidence="2" key="1">
    <citation type="submission" date="2019-12" db="EMBL/GenBank/DDBJ databases">
        <title>An insight into the sialome of adult female Ixodes ricinus ticks feeding for 6 days.</title>
        <authorList>
            <person name="Perner J."/>
            <person name="Ribeiro J.M.C."/>
        </authorList>
    </citation>
    <scope>NUCLEOTIDE SEQUENCE</scope>
    <source>
        <strain evidence="2">Semi-engorged</strain>
        <tissue evidence="2">Salivary glands</tissue>
    </source>
</reference>
<accession>A0A6B0V6S6</accession>
<name>A0A6B0V6S6_IXORI</name>
<keyword evidence="1" id="KW-0732">Signal</keyword>
<dbReference type="AlphaFoldDB" id="A0A6B0V6S6"/>